<dbReference type="AlphaFoldDB" id="A0A0B2BX38"/>
<feature type="signal peptide" evidence="2">
    <location>
        <begin position="1"/>
        <end position="24"/>
    </location>
</feature>
<evidence type="ECO:0000313" key="3">
    <source>
        <dbReference type="EMBL" id="KHL24562.1"/>
    </source>
</evidence>
<name>A0A0B2BX38_9SPHN</name>
<evidence type="ECO:0000256" key="2">
    <source>
        <dbReference type="SAM" id="SignalP"/>
    </source>
</evidence>
<evidence type="ECO:0000256" key="1">
    <source>
        <dbReference type="SAM" id="MobiDB-lite"/>
    </source>
</evidence>
<keyword evidence="2" id="KW-0732">Signal</keyword>
<organism evidence="3 4">
    <name type="scientific">Croceibacterium mercuriale</name>
    <dbReference type="NCBI Taxonomy" id="1572751"/>
    <lineage>
        <taxon>Bacteria</taxon>
        <taxon>Pseudomonadati</taxon>
        <taxon>Pseudomonadota</taxon>
        <taxon>Alphaproteobacteria</taxon>
        <taxon>Sphingomonadales</taxon>
        <taxon>Erythrobacteraceae</taxon>
        <taxon>Croceibacterium</taxon>
    </lineage>
</organism>
<feature type="chain" id="PRO_5002067767" evidence="2">
    <location>
        <begin position="25"/>
        <end position="146"/>
    </location>
</feature>
<protein>
    <submittedName>
        <fullName evidence="3">Uncharacterized protein</fullName>
    </submittedName>
</protein>
<dbReference type="Proteomes" id="UP000030988">
    <property type="component" value="Unassembled WGS sequence"/>
</dbReference>
<gene>
    <name evidence="3" type="ORF">PK98_11280</name>
</gene>
<sequence length="146" mass="14928">MPRTLSPTRLLALLLLAAPVSVQAQDGAAPPLTAEQALATAAARYTTRPPRPEPCPESSGDVIVVCRQLEEWTGGMGLSPTAQAIANGTMPPDPIPQAPDFAGPSTNVAARGCFIPPCPGEPALLIDLKAIPEAPPGSDAARYAGN</sequence>
<accession>A0A0B2BX38</accession>
<comment type="caution">
    <text evidence="3">The sequence shown here is derived from an EMBL/GenBank/DDBJ whole genome shotgun (WGS) entry which is preliminary data.</text>
</comment>
<keyword evidence="4" id="KW-1185">Reference proteome</keyword>
<feature type="region of interest" description="Disordered" evidence="1">
    <location>
        <begin position="77"/>
        <end position="103"/>
    </location>
</feature>
<dbReference type="EMBL" id="JTDN01000002">
    <property type="protein sequence ID" value="KHL24562.1"/>
    <property type="molecule type" value="Genomic_DNA"/>
</dbReference>
<evidence type="ECO:0000313" key="4">
    <source>
        <dbReference type="Proteomes" id="UP000030988"/>
    </source>
</evidence>
<proteinExistence type="predicted"/>
<reference evidence="3 4" key="1">
    <citation type="submission" date="2014-11" db="EMBL/GenBank/DDBJ databases">
        <title>Draft genome sequence of Kirrobacter mercurialis.</title>
        <authorList>
            <person name="Coil D.A."/>
            <person name="Eisen J.A."/>
        </authorList>
    </citation>
    <scope>NUCLEOTIDE SEQUENCE [LARGE SCALE GENOMIC DNA]</scope>
    <source>
        <strain evidence="3 4">Coronado</strain>
    </source>
</reference>